<dbReference type="InterPro" id="IPR003961">
    <property type="entry name" value="FN3_dom"/>
</dbReference>
<comment type="caution">
    <text evidence="4">The sequence shown here is derived from an EMBL/GenBank/DDBJ whole genome shotgun (WGS) entry which is preliminary data.</text>
</comment>
<dbReference type="Gene3D" id="2.60.40.1080">
    <property type="match status" value="1"/>
</dbReference>
<dbReference type="PANTHER" id="PTHR45661:SF3">
    <property type="entry name" value="IG-LIKE DOMAIN-CONTAINING PROTEIN"/>
    <property type="match status" value="1"/>
</dbReference>
<dbReference type="SUPFAM" id="SSF52058">
    <property type="entry name" value="L domain-like"/>
    <property type="match status" value="1"/>
</dbReference>
<dbReference type="InterPro" id="IPR032675">
    <property type="entry name" value="LRR_dom_sf"/>
</dbReference>
<feature type="signal peptide" evidence="2">
    <location>
        <begin position="1"/>
        <end position="23"/>
    </location>
</feature>
<reference evidence="4 5" key="1">
    <citation type="submission" date="2019-11" db="EMBL/GenBank/DDBJ databases">
        <title>Draft genome sequence of Blautia luti DSM 14534T, isolated from human stool.</title>
        <authorList>
            <person name="Ortiz R."/>
            <person name="Melis-Arcos F."/>
            <person name="Covarrubias P."/>
            <person name="Cardenas J.P."/>
            <person name="Perez-Donoso J."/>
            <person name="Almonacid D."/>
        </authorList>
    </citation>
    <scope>NUCLEOTIDE SEQUENCE [LARGE SCALE GENOMIC DNA]</scope>
    <source>
        <strain evidence="4 5">DSM 14534</strain>
    </source>
</reference>
<dbReference type="Proteomes" id="UP000437824">
    <property type="component" value="Unassembled WGS sequence"/>
</dbReference>
<dbReference type="AlphaFoldDB" id="A0A844GL12"/>
<dbReference type="PANTHER" id="PTHR45661">
    <property type="entry name" value="SURFACE ANTIGEN"/>
    <property type="match status" value="1"/>
</dbReference>
<dbReference type="SUPFAM" id="SSF49265">
    <property type="entry name" value="Fibronectin type III"/>
    <property type="match status" value="2"/>
</dbReference>
<gene>
    <name evidence="4" type="ORF">GKZ57_08460</name>
</gene>
<feature type="domain" description="Fibronectin type-III" evidence="3">
    <location>
        <begin position="905"/>
        <end position="993"/>
    </location>
</feature>
<proteinExistence type="predicted"/>
<dbReference type="SMART" id="SM00635">
    <property type="entry name" value="BID_2"/>
    <property type="match status" value="1"/>
</dbReference>
<dbReference type="Pfam" id="PF02368">
    <property type="entry name" value="Big_2"/>
    <property type="match status" value="1"/>
</dbReference>
<dbReference type="RefSeq" id="WP_154780286.1">
    <property type="nucleotide sequence ID" value="NZ_WMBC01000006.1"/>
</dbReference>
<sequence>MKKKLLAVILTMAVSCQSLPVYAGEAADIFSDSGTEMSESGESTDDFSDGEPEKDVETAEETPQTVPELISPEEEPVENIFTDDQNENDSSDENQVSAYSTDTELTYGNYKYTVSGQQATIIKYIGSESTVKIPEKINNYVVKTIGRSAFSSCSSLKKIEIPDSVTEIGDYAFQYCGSLTEVTGGRQLKKIGYEAFQYCRKLESITLYPTVTSISSLAFDECRLLTIYGYAGSYAETYASGQNIPFQSLGEYIPEYEDYDYTENLNRWIQDEGTASAMAYLTRDGNFMNSMLVAQWDDSFIDRVVETMSNMYFRGKDGWKQIFAGETSQNQAREVLIALLDSYSGTVLDLSQAETMKKFVKIYLDTFKQGDWAYAAAYGLSNDEIKKLASVCTEDTLSAFFVDKKYDDLADYLQNVGHFAADSKVIKCIKSFSSSKNFAKTLSNGMDLISNGLSIIKVGTDTIKRYYDIVALAKADEMYSEMLLYLKNNCEYDPICEAAKELYGVIHGTYEDQMMYLSNAAFDELSDVALESMLTSVASALPLGTVIYTSYKYSTGLANILFNTGDTQKQVDNMRCVAYIGYYLSNWMQYNKRMYQQSGISDKNYYAKRTIFAFYMLMKSRTAGETSVRKYLDIMKRSSKKEYTYSLQVTSTLEAIEKCLKSSGVLGKYSNSVISCPVNVEVYDKSGNKVLTVYDGQESSGNVGDIYYNVMYHPLDQDYVKIINLPQDSGYTLKCIATDMGKVEYYVTDIGADGTAERKETDDIPISKGSTIEITNIAEEKPSCKLLDEKGNVKEEYTAQPEKTEYIEVAEIKTDTDAVNLKVGEKVLINAQILPDNATTKNIIWSSADDTIAKINSDGVVEGMAAGETTARVASAENRDLFKEIKVTVVKEETPVIPTATPIPKPSAPKLSKLTVSNNSITFTWKKVSGASGYQIYRKTDSGKWTPIKTTKGTSYKDTKVKAGYKYTYTVKAYKTVKRKKTYSSYNKKGLSGKLTTVISLSLKSHKAVINWKKTTGAVGYYIYRSTSANGKFSKIKAVARGNTLKYTDKSVKKNKKYYYKVVPYGKIKGKKLTGTYSAVKKIVIK</sequence>
<dbReference type="PROSITE" id="PS51257">
    <property type="entry name" value="PROKAR_LIPOPROTEIN"/>
    <property type="match status" value="1"/>
</dbReference>
<dbReference type="InterPro" id="IPR013783">
    <property type="entry name" value="Ig-like_fold"/>
</dbReference>
<dbReference type="InterPro" id="IPR008964">
    <property type="entry name" value="Invasin/intimin_cell_adhesion"/>
</dbReference>
<dbReference type="SUPFAM" id="SSF49373">
    <property type="entry name" value="Invasin/intimin cell-adhesion fragments"/>
    <property type="match status" value="1"/>
</dbReference>
<evidence type="ECO:0000256" key="2">
    <source>
        <dbReference type="SAM" id="SignalP"/>
    </source>
</evidence>
<name>A0A844GL12_9FIRM</name>
<dbReference type="CDD" id="cd00063">
    <property type="entry name" value="FN3"/>
    <property type="match status" value="1"/>
</dbReference>
<protein>
    <submittedName>
        <fullName evidence="4">Leucine-rich repeat protein</fullName>
    </submittedName>
</protein>
<dbReference type="InterPro" id="IPR026906">
    <property type="entry name" value="LRR_5"/>
</dbReference>
<evidence type="ECO:0000313" key="4">
    <source>
        <dbReference type="EMBL" id="MTD61298.1"/>
    </source>
</evidence>
<keyword evidence="2" id="KW-0732">Signal</keyword>
<dbReference type="SMART" id="SM00060">
    <property type="entry name" value="FN3"/>
    <property type="match status" value="2"/>
</dbReference>
<dbReference type="InterPro" id="IPR003343">
    <property type="entry name" value="Big_2"/>
</dbReference>
<evidence type="ECO:0000256" key="1">
    <source>
        <dbReference type="SAM" id="MobiDB-lite"/>
    </source>
</evidence>
<evidence type="ECO:0000313" key="5">
    <source>
        <dbReference type="Proteomes" id="UP000437824"/>
    </source>
</evidence>
<organism evidence="4 5">
    <name type="scientific">Blautia luti DSM 14534 = JCM 17040</name>
    <dbReference type="NCBI Taxonomy" id="649762"/>
    <lineage>
        <taxon>Bacteria</taxon>
        <taxon>Bacillati</taxon>
        <taxon>Bacillota</taxon>
        <taxon>Clostridia</taxon>
        <taxon>Lachnospirales</taxon>
        <taxon>Lachnospiraceae</taxon>
        <taxon>Blautia</taxon>
    </lineage>
</organism>
<dbReference type="EMBL" id="WMBC01000006">
    <property type="protein sequence ID" value="MTD61298.1"/>
    <property type="molecule type" value="Genomic_DNA"/>
</dbReference>
<dbReference type="InterPro" id="IPR053139">
    <property type="entry name" value="Surface_bspA-like"/>
</dbReference>
<dbReference type="Gene3D" id="3.80.10.10">
    <property type="entry name" value="Ribonuclease Inhibitor"/>
    <property type="match status" value="1"/>
</dbReference>
<accession>A0A844GL12</accession>
<feature type="chain" id="PRO_5032596549" evidence="2">
    <location>
        <begin position="24"/>
        <end position="1086"/>
    </location>
</feature>
<feature type="region of interest" description="Disordered" evidence="1">
    <location>
        <begin position="33"/>
        <end position="76"/>
    </location>
</feature>
<evidence type="ECO:0000259" key="3">
    <source>
        <dbReference type="PROSITE" id="PS50853"/>
    </source>
</evidence>
<dbReference type="Pfam" id="PF13306">
    <property type="entry name" value="LRR_5"/>
    <property type="match status" value="1"/>
</dbReference>
<dbReference type="Gene3D" id="2.60.40.10">
    <property type="entry name" value="Immunoglobulins"/>
    <property type="match status" value="2"/>
</dbReference>
<dbReference type="PROSITE" id="PS50853">
    <property type="entry name" value="FN3"/>
    <property type="match status" value="1"/>
</dbReference>
<dbReference type="InterPro" id="IPR036116">
    <property type="entry name" value="FN3_sf"/>
</dbReference>